<evidence type="ECO:0000313" key="2">
    <source>
        <dbReference type="Proteomes" id="UP001055336"/>
    </source>
</evidence>
<accession>A0ABY3VS32</accession>
<sequence length="154" mass="16392">MVGAAGGLIFDWSSGGWDVVVCLAASGDERPLRILGVTSTSVTSVDTLREGAQWPDAIIVSPHVYRDNIAVRDYFTRALLRSQATTAMFGDEWPVGLGKNIGQVAYQLGPAARAFKRQAMLAAGLTPTVVAAVETLRGRRRDLASDRFVAAASV</sequence>
<name>A0ABY3VS32_9MYCO</name>
<dbReference type="Proteomes" id="UP001055336">
    <property type="component" value="Chromosome"/>
</dbReference>
<organism evidence="1 2">
    <name type="scientific">Mycobacterium paraterrae</name>
    <dbReference type="NCBI Taxonomy" id="577492"/>
    <lineage>
        <taxon>Bacteria</taxon>
        <taxon>Bacillati</taxon>
        <taxon>Actinomycetota</taxon>
        <taxon>Actinomycetes</taxon>
        <taxon>Mycobacteriales</taxon>
        <taxon>Mycobacteriaceae</taxon>
        <taxon>Mycobacterium</taxon>
    </lineage>
</organism>
<dbReference type="EMBL" id="CP092488">
    <property type="protein sequence ID" value="UMB71428.1"/>
    <property type="molecule type" value="Genomic_DNA"/>
</dbReference>
<proteinExistence type="predicted"/>
<reference evidence="1" key="1">
    <citation type="submission" date="2022-08" db="EMBL/GenBank/DDBJ databases">
        <title>Whole genome sequencing of non-tuberculosis mycobacteria type-strains.</title>
        <authorList>
            <person name="Igarashi Y."/>
            <person name="Osugi A."/>
            <person name="Mitarai S."/>
        </authorList>
    </citation>
    <scope>NUCLEOTIDE SEQUENCE</scope>
    <source>
        <strain evidence="1">DSM 45127</strain>
    </source>
</reference>
<protein>
    <submittedName>
        <fullName evidence="1">Uncharacterized protein</fullName>
    </submittedName>
</protein>
<evidence type="ECO:0000313" key="1">
    <source>
        <dbReference type="EMBL" id="UMB71428.1"/>
    </source>
</evidence>
<gene>
    <name evidence="1" type="ORF">MKK62_09385</name>
</gene>
<dbReference type="RefSeq" id="WP_240263179.1">
    <property type="nucleotide sequence ID" value="NZ_CP092488.2"/>
</dbReference>
<keyword evidence="2" id="KW-1185">Reference proteome</keyword>